<gene>
    <name evidence="2" type="ORF">C5O23_10105</name>
</gene>
<dbReference type="Gene3D" id="2.160.20.110">
    <property type="match status" value="1"/>
</dbReference>
<keyword evidence="3" id="KW-1185">Reference proteome</keyword>
<evidence type="ECO:0000256" key="1">
    <source>
        <dbReference type="SAM" id="SignalP"/>
    </source>
</evidence>
<evidence type="ECO:0000313" key="3">
    <source>
        <dbReference type="Proteomes" id="UP000244905"/>
    </source>
</evidence>
<reference evidence="3" key="1">
    <citation type="submission" date="2018-02" db="EMBL/GenBank/DDBJ databases">
        <authorList>
            <person name="Clavel T."/>
            <person name="Strowig T."/>
        </authorList>
    </citation>
    <scope>NUCLEOTIDE SEQUENCE [LARGE SCALE GENOMIC DNA]</scope>
    <source>
        <strain evidence="3">DSM 103720</strain>
    </source>
</reference>
<sequence>MMSITKQLPKFLLLFVAIFFSDNSYVNAANINENKKTYEITSSSDFSEFYGMLCAGNTFADYTVVLTKDISFETGGKVGNRIFEGKFEGQGHKINDITTPLFTDNRGDIYNLHIASGLLRQSGTFCIKNHGCIKDCKNSANIVFSSSSNEGIHAGAFCDSNYGDIINCINEGNVTLELEAIYGSWSKAVSSCGGICAYSGPRSSIVYCINKGAIKNSGIYSAVTGGVVANAEYCSIVGCDNKGEVYSYLLNSSPSKGNITVESYQLQHVGGIAGHVLYCVLNRCRNYGTVQSNFQYLGGIAGYVGNTDVYNLENFGDLYGFEGYGFHSVSGIIPYYSNPYKRQYFINCINHGDIFVAAKYGVATGAGISAEIKNAYIANCYNLGAISTIHTGNMSAEFSIPQYNCENSEELNTEISNITDANAFIALYDSPVTLLKWVYDTGIITLSSNYLSHPIAKHGSCWVYVYPEDSDKQYRLKIWAKDETLVETISKTSRSPIMIMGLQPDTEYYFEIYSEDNTQFLDNGNFKTLKPNIAIIASSIGYDKIEFKQSCDAKGISDIDAYLLFHDKEQNSKKIEVIDSTIIVGGLDEETEYFAELIYTLNGKVYKSNQINVTTKPIIPQFSLISRTPYSLTLKCDNFEELKDFVPCLYAEDLKLYDFGGFKTVENKIYELDNEGKITLDSLLYSYSPQLHSKYIIRGEERFREVDAFSTLNWGGEGIIQLSPNAAMVHGLFYGMGQSVNGSNNRYDTARFYFRDATAVDDNTETSVIGACIDNRNDYAVTIPINSILYQYYISLQYSRYIDPKNNSKNGEWQIIDARKPTVEIVEPRFYNIRFQNSTLYCSCIAGEEKISSKELQYKIEEMDHYNSITLSTNTRTESLSRTLTSIVPQLTYLIRMVCYTENGKTYYSSIYRLKNGILELATDINNQQSTINNVDVSKIQVHAINDQIVIEGKGINDIVKIYNAYGTCVYIGQESNIQLSSKGVFIVLLGNKAYKLLL</sequence>
<feature type="signal peptide" evidence="1">
    <location>
        <begin position="1"/>
        <end position="28"/>
    </location>
</feature>
<dbReference type="AlphaFoldDB" id="A0A2V1IJR3"/>
<keyword evidence="1" id="KW-0732">Signal</keyword>
<feature type="chain" id="PRO_5015853559" description="Fibronectin type-III domain-containing protein" evidence="1">
    <location>
        <begin position="29"/>
        <end position="999"/>
    </location>
</feature>
<dbReference type="Proteomes" id="UP000244905">
    <property type="component" value="Unassembled WGS sequence"/>
</dbReference>
<protein>
    <recommendedName>
        <fullName evidence="4">Fibronectin type-III domain-containing protein</fullName>
    </recommendedName>
</protein>
<evidence type="ECO:0008006" key="4">
    <source>
        <dbReference type="Google" id="ProtNLM"/>
    </source>
</evidence>
<name>A0A2V1IJR3_9BACT</name>
<comment type="caution">
    <text evidence="2">The sequence shown here is derived from an EMBL/GenBank/DDBJ whole genome shotgun (WGS) entry which is preliminary data.</text>
</comment>
<accession>A0A2V1IJR3</accession>
<organism evidence="2 3">
    <name type="scientific">Duncaniella muris</name>
    <dbReference type="NCBI Taxonomy" id="2094150"/>
    <lineage>
        <taxon>Bacteria</taxon>
        <taxon>Pseudomonadati</taxon>
        <taxon>Bacteroidota</taxon>
        <taxon>Bacteroidia</taxon>
        <taxon>Bacteroidales</taxon>
        <taxon>Muribaculaceae</taxon>
        <taxon>Duncaniella</taxon>
    </lineage>
</organism>
<evidence type="ECO:0000313" key="2">
    <source>
        <dbReference type="EMBL" id="PWB01275.1"/>
    </source>
</evidence>
<dbReference type="EMBL" id="PUEC01000023">
    <property type="protein sequence ID" value="PWB01275.1"/>
    <property type="molecule type" value="Genomic_DNA"/>
</dbReference>
<proteinExistence type="predicted"/>